<dbReference type="PROSITE" id="PS50007">
    <property type="entry name" value="PIPLC_X_DOMAIN"/>
    <property type="match status" value="1"/>
</dbReference>
<protein>
    <recommendedName>
        <fullName evidence="4 11">Phosphoinositide phospholipase C</fullName>
        <ecNumber evidence="4 11">3.1.4.11</ecNumber>
    </recommendedName>
</protein>
<keyword evidence="10" id="KW-0807">Transducer</keyword>
<dbReference type="GO" id="GO:0048015">
    <property type="term" value="P:phosphatidylinositol-mediated signaling"/>
    <property type="evidence" value="ECO:0000318"/>
    <property type="project" value="GO_Central"/>
</dbReference>
<dbReference type="InterPro" id="IPR015359">
    <property type="entry name" value="PLC_EF-hand-like"/>
</dbReference>
<gene>
    <name evidence="15" type="ORF">TCM_041615</name>
</gene>
<dbReference type="Gene3D" id="1.10.238.10">
    <property type="entry name" value="EF-hand"/>
    <property type="match status" value="1"/>
</dbReference>
<dbReference type="InterPro" id="IPR035892">
    <property type="entry name" value="C2_domain_sf"/>
</dbReference>
<dbReference type="SUPFAM" id="SSF49562">
    <property type="entry name" value="C2 domain (Calcium/lipid-binding domain, CaLB)"/>
    <property type="match status" value="1"/>
</dbReference>
<keyword evidence="9" id="KW-0472">Membrane</keyword>
<evidence type="ECO:0000256" key="11">
    <source>
        <dbReference type="RuleBase" id="RU361133"/>
    </source>
</evidence>
<evidence type="ECO:0000259" key="14">
    <source>
        <dbReference type="PROSITE" id="PS50008"/>
    </source>
</evidence>
<evidence type="ECO:0000256" key="1">
    <source>
        <dbReference type="ARBA" id="ARBA00001195"/>
    </source>
</evidence>
<evidence type="ECO:0000259" key="13">
    <source>
        <dbReference type="PROSITE" id="PS50004"/>
    </source>
</evidence>
<dbReference type="InterPro" id="IPR011992">
    <property type="entry name" value="EF-hand-dom_pair"/>
</dbReference>
<keyword evidence="7 11" id="KW-0442">Lipid degradation</keyword>
<dbReference type="SUPFAM" id="SSF47473">
    <property type="entry name" value="EF-hand"/>
    <property type="match status" value="1"/>
</dbReference>
<feature type="domain" description="C2" evidence="13">
    <location>
        <begin position="438"/>
        <end position="575"/>
    </location>
</feature>
<keyword evidence="16" id="KW-1185">Reference proteome</keyword>
<organism evidence="15 16">
    <name type="scientific">Theobroma cacao</name>
    <name type="common">Cacao</name>
    <name type="synonym">Cocoa</name>
    <dbReference type="NCBI Taxonomy" id="3641"/>
    <lineage>
        <taxon>Eukaryota</taxon>
        <taxon>Viridiplantae</taxon>
        <taxon>Streptophyta</taxon>
        <taxon>Embryophyta</taxon>
        <taxon>Tracheophyta</taxon>
        <taxon>Spermatophyta</taxon>
        <taxon>Magnoliopsida</taxon>
        <taxon>eudicotyledons</taxon>
        <taxon>Gunneridae</taxon>
        <taxon>Pentapetalae</taxon>
        <taxon>rosids</taxon>
        <taxon>malvids</taxon>
        <taxon>Malvales</taxon>
        <taxon>Malvaceae</taxon>
        <taxon>Byttnerioideae</taxon>
        <taxon>Theobroma</taxon>
    </lineage>
</organism>
<dbReference type="SMART" id="SM00239">
    <property type="entry name" value="C2"/>
    <property type="match status" value="1"/>
</dbReference>
<dbReference type="GO" id="GO:0006950">
    <property type="term" value="P:response to stress"/>
    <property type="evidence" value="ECO:0007669"/>
    <property type="project" value="UniProtKB-ARBA"/>
</dbReference>
<keyword evidence="6 11" id="KW-0378">Hydrolase</keyword>
<dbReference type="InterPro" id="IPR001192">
    <property type="entry name" value="PI-PLC_fam"/>
</dbReference>
<dbReference type="OMA" id="ILVKWKM"/>
<evidence type="ECO:0000256" key="10">
    <source>
        <dbReference type="ARBA" id="ARBA00023224"/>
    </source>
</evidence>
<evidence type="ECO:0000256" key="12">
    <source>
        <dbReference type="SAM" id="MobiDB-lite"/>
    </source>
</evidence>
<dbReference type="EMBL" id="CM001887">
    <property type="protein sequence ID" value="EOY33714.1"/>
    <property type="molecule type" value="Genomic_DNA"/>
</dbReference>
<dbReference type="STRING" id="3641.A0A061GZV9"/>
<feature type="region of interest" description="Disordered" evidence="12">
    <location>
        <begin position="262"/>
        <end position="305"/>
    </location>
</feature>
<dbReference type="PANTHER" id="PTHR10336:SF157">
    <property type="entry name" value="PHOSPHOINOSITIDE PHOSPHOLIPASE C"/>
    <property type="match status" value="1"/>
</dbReference>
<dbReference type="GO" id="GO:0051209">
    <property type="term" value="P:release of sequestered calcium ion into cytosol"/>
    <property type="evidence" value="ECO:0000318"/>
    <property type="project" value="GO_Central"/>
</dbReference>
<dbReference type="CDD" id="cd08599">
    <property type="entry name" value="PI-PLCc_plant"/>
    <property type="match status" value="1"/>
</dbReference>
<evidence type="ECO:0000313" key="15">
    <source>
        <dbReference type="EMBL" id="EOY33714.1"/>
    </source>
</evidence>
<dbReference type="InterPro" id="IPR000909">
    <property type="entry name" value="PLipase_C_PInositol-sp_X_dom"/>
</dbReference>
<dbReference type="Gene3D" id="2.60.40.150">
    <property type="entry name" value="C2 domain"/>
    <property type="match status" value="1"/>
</dbReference>
<evidence type="ECO:0000256" key="8">
    <source>
        <dbReference type="ARBA" id="ARBA00023098"/>
    </source>
</evidence>
<evidence type="ECO:0000256" key="9">
    <source>
        <dbReference type="ARBA" id="ARBA00023136"/>
    </source>
</evidence>
<evidence type="ECO:0000256" key="6">
    <source>
        <dbReference type="ARBA" id="ARBA00022801"/>
    </source>
</evidence>
<reference evidence="15 16" key="1">
    <citation type="journal article" date="2013" name="Genome Biol.">
        <title>The genome sequence of the most widely cultivated cacao type and its use to identify candidate genes regulating pod color.</title>
        <authorList>
            <person name="Motamayor J.C."/>
            <person name="Mockaitis K."/>
            <person name="Schmutz J."/>
            <person name="Haiminen N."/>
            <person name="Iii D.L."/>
            <person name="Cornejo O."/>
            <person name="Findley S.D."/>
            <person name="Zheng P."/>
            <person name="Utro F."/>
            <person name="Royaert S."/>
            <person name="Saski C."/>
            <person name="Jenkins J."/>
            <person name="Podicheti R."/>
            <person name="Zhao M."/>
            <person name="Scheffler B.E."/>
            <person name="Stack J.C."/>
            <person name="Feltus F.A."/>
            <person name="Mustiga G.M."/>
            <person name="Amores F."/>
            <person name="Phillips W."/>
            <person name="Marelli J.P."/>
            <person name="May G.D."/>
            <person name="Shapiro H."/>
            <person name="Ma J."/>
            <person name="Bustamante C.D."/>
            <person name="Schnell R.J."/>
            <person name="Main D."/>
            <person name="Gilbert D."/>
            <person name="Parida L."/>
            <person name="Kuhn D.N."/>
        </authorList>
    </citation>
    <scope>NUCLEOTIDE SEQUENCE [LARGE SCALE GENOMIC DNA]</scope>
    <source>
        <strain evidence="16">cv. Matina 1-6</strain>
    </source>
</reference>
<dbReference type="Gene3D" id="3.20.20.190">
    <property type="entry name" value="Phosphatidylinositol (PI) phosphodiesterase"/>
    <property type="match status" value="1"/>
</dbReference>
<dbReference type="Pfam" id="PF09279">
    <property type="entry name" value="EF-hand_like"/>
    <property type="match status" value="1"/>
</dbReference>
<dbReference type="SMART" id="SM00149">
    <property type="entry name" value="PLCYc"/>
    <property type="match status" value="1"/>
</dbReference>
<dbReference type="Pfam" id="PF00168">
    <property type="entry name" value="C2"/>
    <property type="match status" value="1"/>
</dbReference>
<dbReference type="InterPro" id="IPR017946">
    <property type="entry name" value="PLC-like_Pdiesterase_TIM-brl"/>
</dbReference>
<dbReference type="PANTHER" id="PTHR10336">
    <property type="entry name" value="PHOSPHOINOSITIDE-SPECIFIC PHOSPHOLIPASE C FAMILY PROTEIN"/>
    <property type="match status" value="1"/>
</dbReference>
<dbReference type="SMART" id="SM00148">
    <property type="entry name" value="PLCXc"/>
    <property type="match status" value="1"/>
</dbReference>
<dbReference type="FunCoup" id="A0A061GZV9">
    <property type="interactions" value="812"/>
</dbReference>
<comment type="catalytic activity">
    <reaction evidence="1 11">
        <text>a 1,2-diacyl-sn-glycero-3-phospho-(1D-myo-inositol-4,5-bisphosphate) + H2O = 1D-myo-inositol 1,4,5-trisphosphate + a 1,2-diacyl-sn-glycerol + H(+)</text>
        <dbReference type="Rhea" id="RHEA:33179"/>
        <dbReference type="ChEBI" id="CHEBI:15377"/>
        <dbReference type="ChEBI" id="CHEBI:15378"/>
        <dbReference type="ChEBI" id="CHEBI:17815"/>
        <dbReference type="ChEBI" id="CHEBI:58456"/>
        <dbReference type="ChEBI" id="CHEBI:203600"/>
        <dbReference type="EC" id="3.1.4.11"/>
    </reaction>
</comment>
<sequence>MGYIGNYSLCICFPKKFGTTEAGPPVDVKEVFMEYAGGGTCMTVEQLRRFLVEVQGDAEASIEDAERIVEEVLQRRHYNVKFTKKALSLEDFHFYLFSVDLNPSLLNQVHQDMTAPLSHYFIYTGHNSYLTGNQISSDCSDVPIIKALKRGLRVVELDLWPNSTKDNVLVLHGWTLTTPVELIKCLKSIKEHAFSASPYPVIITFEDHLTPDLQAKVAQMVTQTFGNMLFYPDSDCVREFPSPEELRYRIIISTKPPKEYLEDKSLSSRRSNSVKEKDSDEDVWGRMSPDLTNDDEKSDCDTSEHSLCDGDNEACDRLLRPLGAPAYKNLISIPAGKPKGKLREKLKVELDKVRRLSLSEQKFEKATISHGTEVVRFTQRNILRIYPRGTRVNSSNYNPLIGWMHGAQMVALNMQGYGKSLWLMHGMFRSNGGCGYVKKPEFLMNVGPNDQVFDPKAKLPVKKILKVKVYMGDGWHLDFKQRHLNHWSPPEFYTRVVGIEGVPADKTMRKTKKRNGNWTLVWDEEFIYPLTVPEIALLRVEVHEYNMSEKDYFAGQTCLPVSELRPGIRAVPLFNRKGEKFTSLGLLMRFEFVQVDI</sequence>
<dbReference type="Pfam" id="PF00387">
    <property type="entry name" value="PI-PLC-Y"/>
    <property type="match status" value="1"/>
</dbReference>
<comment type="subcellular location">
    <subcellularLocation>
        <location evidence="3">Cell membrane</location>
        <topology evidence="3">Peripheral membrane protein</topology>
    </subcellularLocation>
</comment>
<keyword evidence="5" id="KW-1003">Cell membrane</keyword>
<dbReference type="FunFam" id="1.10.238.10:FF:000254">
    <property type="entry name" value="Phosphoinositide phospholipase C"/>
    <property type="match status" value="1"/>
</dbReference>
<dbReference type="PRINTS" id="PR00390">
    <property type="entry name" value="PHPHLIPASEC"/>
</dbReference>
<dbReference type="InterPro" id="IPR001711">
    <property type="entry name" value="PLipase_C_Pinositol-sp_Y"/>
</dbReference>
<evidence type="ECO:0000256" key="4">
    <source>
        <dbReference type="ARBA" id="ARBA00012368"/>
    </source>
</evidence>
<dbReference type="EC" id="3.1.4.11" evidence="4 11"/>
<feature type="domain" description="PI-PLC Y-box" evidence="14">
    <location>
        <begin position="357"/>
        <end position="443"/>
    </location>
</feature>
<dbReference type="FunFam" id="2.60.40.150:FF:000060">
    <property type="entry name" value="Phosphoinositide phospholipase C"/>
    <property type="match status" value="1"/>
</dbReference>
<dbReference type="GO" id="GO:0016042">
    <property type="term" value="P:lipid catabolic process"/>
    <property type="evidence" value="ECO:0007669"/>
    <property type="project" value="UniProtKB-KW"/>
</dbReference>
<comment type="cofactor">
    <cofactor evidence="2">
        <name>Ca(2+)</name>
        <dbReference type="ChEBI" id="CHEBI:29108"/>
    </cofactor>
</comment>
<dbReference type="eggNOG" id="KOG0169">
    <property type="taxonomic scope" value="Eukaryota"/>
</dbReference>
<dbReference type="InParanoid" id="A0A061GZV9"/>
<dbReference type="CDD" id="cd00275">
    <property type="entry name" value="C2_PLC_like"/>
    <property type="match status" value="1"/>
</dbReference>
<dbReference type="PROSITE" id="PS50004">
    <property type="entry name" value="C2"/>
    <property type="match status" value="1"/>
</dbReference>
<keyword evidence="8 11" id="KW-0443">Lipid metabolism</keyword>
<dbReference type="Proteomes" id="UP000026915">
    <property type="component" value="Chromosome 9"/>
</dbReference>
<evidence type="ECO:0000256" key="7">
    <source>
        <dbReference type="ARBA" id="ARBA00022963"/>
    </source>
</evidence>
<dbReference type="PROSITE" id="PS50008">
    <property type="entry name" value="PIPLC_Y_DOMAIN"/>
    <property type="match status" value="1"/>
</dbReference>
<dbReference type="SUPFAM" id="SSF51695">
    <property type="entry name" value="PLC-like phosphodiesterases"/>
    <property type="match status" value="1"/>
</dbReference>
<proteinExistence type="predicted"/>
<evidence type="ECO:0000256" key="2">
    <source>
        <dbReference type="ARBA" id="ARBA00001913"/>
    </source>
</evidence>
<dbReference type="Gramene" id="EOY33714">
    <property type="protein sequence ID" value="EOY33714"/>
    <property type="gene ID" value="TCM_041615"/>
</dbReference>
<accession>A0A061GZV9</accession>
<evidence type="ECO:0000256" key="3">
    <source>
        <dbReference type="ARBA" id="ARBA00004202"/>
    </source>
</evidence>
<dbReference type="InterPro" id="IPR000008">
    <property type="entry name" value="C2_dom"/>
</dbReference>
<evidence type="ECO:0000313" key="16">
    <source>
        <dbReference type="Proteomes" id="UP000026915"/>
    </source>
</evidence>
<dbReference type="Pfam" id="PF00388">
    <property type="entry name" value="PI-PLC-X"/>
    <property type="match status" value="1"/>
</dbReference>
<dbReference type="AlphaFoldDB" id="A0A061GZV9"/>
<name>A0A061GZV9_THECC</name>
<dbReference type="GO" id="GO:0004435">
    <property type="term" value="F:phosphatidylinositol-4,5-bisphosphate phospholipase C activity"/>
    <property type="evidence" value="ECO:0000318"/>
    <property type="project" value="GO_Central"/>
</dbReference>
<evidence type="ECO:0000256" key="5">
    <source>
        <dbReference type="ARBA" id="ARBA00022475"/>
    </source>
</evidence>
<dbReference type="GO" id="GO:0005886">
    <property type="term" value="C:plasma membrane"/>
    <property type="evidence" value="ECO:0000318"/>
    <property type="project" value="GO_Central"/>
</dbReference>